<keyword evidence="3" id="KW-1185">Reference proteome</keyword>
<name>H5TSI6_GORO1</name>
<accession>H5TSI6</accession>
<reference evidence="2" key="1">
    <citation type="submission" date="2012-02" db="EMBL/GenBank/DDBJ databases">
        <title>Whole genome shotgun sequence of Gordonia otitidis NBRC 100426.</title>
        <authorList>
            <person name="Yoshida I."/>
            <person name="Hosoyama A."/>
            <person name="Tsuchikane K."/>
            <person name="Katsumata H."/>
            <person name="Yamazaki S."/>
            <person name="Fujita N."/>
        </authorList>
    </citation>
    <scope>NUCLEOTIDE SEQUENCE [LARGE SCALE GENOMIC DNA]</scope>
    <source>
        <strain evidence="2">NBRC 100426</strain>
    </source>
</reference>
<dbReference type="AlphaFoldDB" id="H5TSI6"/>
<dbReference type="STRING" id="1108044.GOOTI_219_00010"/>
<organism evidence="2 3">
    <name type="scientific">Gordonia otitidis (strain DSM 44809 / CCUG 52243 / JCM 12355 / NBRC 100426 / IFM 10032)</name>
    <dbReference type="NCBI Taxonomy" id="1108044"/>
    <lineage>
        <taxon>Bacteria</taxon>
        <taxon>Bacillati</taxon>
        <taxon>Actinomycetota</taxon>
        <taxon>Actinomycetes</taxon>
        <taxon>Mycobacteriales</taxon>
        <taxon>Gordoniaceae</taxon>
        <taxon>Gordonia</taxon>
    </lineage>
</organism>
<evidence type="ECO:0000313" key="3">
    <source>
        <dbReference type="Proteomes" id="UP000005038"/>
    </source>
</evidence>
<evidence type="ECO:0000256" key="1">
    <source>
        <dbReference type="SAM" id="MobiDB-lite"/>
    </source>
</evidence>
<feature type="non-terminal residue" evidence="2">
    <location>
        <position position="1"/>
    </location>
</feature>
<dbReference type="EMBL" id="BAFB01000219">
    <property type="protein sequence ID" value="GAB36444.1"/>
    <property type="molecule type" value="Genomic_DNA"/>
</dbReference>
<comment type="caution">
    <text evidence="2">The sequence shown here is derived from an EMBL/GenBank/DDBJ whole genome shotgun (WGS) entry which is preliminary data.</text>
</comment>
<sequence length="70" mass="7864">YLNGERSPGERKKSAADPFEPFLAYVTARLVEDPHLWSRTLCDELEDLGYTPVLSDIDPPDPATWPASDM</sequence>
<protein>
    <submittedName>
        <fullName evidence="2">Transposase</fullName>
    </submittedName>
</protein>
<dbReference type="Proteomes" id="UP000005038">
    <property type="component" value="Unassembled WGS sequence"/>
</dbReference>
<gene>
    <name evidence="2" type="ORF">GOOTI_219_00010</name>
</gene>
<feature type="region of interest" description="Disordered" evidence="1">
    <location>
        <begin position="51"/>
        <end position="70"/>
    </location>
</feature>
<proteinExistence type="predicted"/>
<evidence type="ECO:0000313" key="2">
    <source>
        <dbReference type="EMBL" id="GAB36444.1"/>
    </source>
</evidence>